<dbReference type="Proteomes" id="UP000603200">
    <property type="component" value="Unassembled WGS sequence"/>
</dbReference>
<comment type="caution">
    <text evidence="4">The sequence shown here is derived from an EMBL/GenBank/DDBJ whole genome shotgun (WGS) entry which is preliminary data.</text>
</comment>
<evidence type="ECO:0000256" key="1">
    <source>
        <dbReference type="ARBA" id="ARBA00004953"/>
    </source>
</evidence>
<keyword evidence="2" id="KW-0169">Cobalamin biosynthesis</keyword>
<evidence type="ECO:0000313" key="5">
    <source>
        <dbReference type="Proteomes" id="UP000603200"/>
    </source>
</evidence>
<accession>A0ABQ3ZU73</accession>
<name>A0ABQ3ZU73_9ACTN</name>
<dbReference type="Pfam" id="PF02571">
    <property type="entry name" value="CbiJ"/>
    <property type="match status" value="1"/>
</dbReference>
<keyword evidence="3" id="KW-0560">Oxidoreductase</keyword>
<evidence type="ECO:0000256" key="2">
    <source>
        <dbReference type="ARBA" id="ARBA00022573"/>
    </source>
</evidence>
<dbReference type="NCBIfam" id="NF005968">
    <property type="entry name" value="PRK08057.1-2"/>
    <property type="match status" value="1"/>
</dbReference>
<dbReference type="PANTHER" id="PTHR36925">
    <property type="entry name" value="COBALT-PRECORRIN-6A REDUCTASE"/>
    <property type="match status" value="1"/>
</dbReference>
<proteinExistence type="predicted"/>
<dbReference type="NCBIfam" id="TIGR00715">
    <property type="entry name" value="precor6x_red"/>
    <property type="match status" value="1"/>
</dbReference>
<keyword evidence="5" id="KW-1185">Reference proteome</keyword>
<sequence>MPGLRVLVLGGTTEGRALAQRVPVISSLAGRTSSPLLPHGEVRIGGFGGVAGLAGYLRAAGIEALVDATHPFAATMTSHAVAAAALTGVPLLVLRRPGFSAVSGDVWHRVPSLGAAASVLPSLGSRVFLTTGRQGLSTFADLSEISFLSRSVEAPEPPMPSRLDVILDRGPFTVAGERELLREHRIDVLVTKDSGGGTAKLDAARAEAVPVVMVDRPPLPEGVAAAATVDDAVSWLDSRS</sequence>
<dbReference type="RefSeq" id="WP_203839213.1">
    <property type="nucleotide sequence ID" value="NZ_BAAATV010000002.1"/>
</dbReference>
<reference evidence="4 5" key="1">
    <citation type="submission" date="2021-01" db="EMBL/GenBank/DDBJ databases">
        <title>Whole genome shotgun sequence of Actinoplanes humidus NBRC 14915.</title>
        <authorList>
            <person name="Komaki H."/>
            <person name="Tamura T."/>
        </authorList>
    </citation>
    <scope>NUCLEOTIDE SEQUENCE [LARGE SCALE GENOMIC DNA]</scope>
    <source>
        <strain evidence="4 5">NBRC 14915</strain>
    </source>
</reference>
<dbReference type="InterPro" id="IPR003723">
    <property type="entry name" value="Precorrin-6x_reduct"/>
</dbReference>
<dbReference type="EMBL" id="BOMN01000066">
    <property type="protein sequence ID" value="GIE22109.1"/>
    <property type="molecule type" value="Genomic_DNA"/>
</dbReference>
<comment type="pathway">
    <text evidence="1">Cofactor biosynthesis; adenosylcobalamin biosynthesis.</text>
</comment>
<evidence type="ECO:0000313" key="4">
    <source>
        <dbReference type="EMBL" id="GIE22109.1"/>
    </source>
</evidence>
<dbReference type="PANTHER" id="PTHR36925:SF1">
    <property type="entry name" value="COBALT-PRECORRIN-6A REDUCTASE"/>
    <property type="match status" value="1"/>
</dbReference>
<evidence type="ECO:0000256" key="3">
    <source>
        <dbReference type="ARBA" id="ARBA00023002"/>
    </source>
</evidence>
<organism evidence="4 5">
    <name type="scientific">Winogradskya humida</name>
    <dbReference type="NCBI Taxonomy" id="113566"/>
    <lineage>
        <taxon>Bacteria</taxon>
        <taxon>Bacillati</taxon>
        <taxon>Actinomycetota</taxon>
        <taxon>Actinomycetes</taxon>
        <taxon>Micromonosporales</taxon>
        <taxon>Micromonosporaceae</taxon>
        <taxon>Winogradskya</taxon>
    </lineage>
</organism>
<gene>
    <name evidence="4" type="ORF">Ahu01nite_052110</name>
</gene>
<dbReference type="PROSITE" id="PS51014">
    <property type="entry name" value="COBK_CBIJ"/>
    <property type="match status" value="1"/>
</dbReference>
<protein>
    <submittedName>
        <fullName evidence="4">Precorrin-6A reductase</fullName>
    </submittedName>
</protein>